<dbReference type="Gene3D" id="1.10.287.130">
    <property type="match status" value="1"/>
</dbReference>
<dbReference type="AlphaFoldDB" id="A0A511X9G3"/>
<feature type="domain" description="Histidine kinase" evidence="12">
    <location>
        <begin position="253"/>
        <end position="502"/>
    </location>
</feature>
<keyword evidence="9" id="KW-0902">Two-component regulatory system</keyword>
<keyword evidence="4" id="KW-0597">Phosphoprotein</keyword>
<proteinExistence type="predicted"/>
<comment type="caution">
    <text evidence="14">The sequence shown here is derived from an EMBL/GenBank/DDBJ whole genome shotgun (WGS) entry which is preliminary data.</text>
</comment>
<protein>
    <recommendedName>
        <fullName evidence="3">histidine kinase</fullName>
        <ecNumber evidence="3">2.7.13.3</ecNumber>
    </recommendedName>
</protein>
<dbReference type="RefSeq" id="WP_146882293.1">
    <property type="nucleotide sequence ID" value="NZ_AUBI01000003.1"/>
</dbReference>
<feature type="transmembrane region" description="Helical" evidence="11">
    <location>
        <begin position="171"/>
        <end position="190"/>
    </location>
</feature>
<keyword evidence="15" id="KW-1185">Reference proteome</keyword>
<dbReference type="SUPFAM" id="SSF158472">
    <property type="entry name" value="HAMP domain-like"/>
    <property type="match status" value="1"/>
</dbReference>
<keyword evidence="10 11" id="KW-0472">Membrane</keyword>
<evidence type="ECO:0000259" key="13">
    <source>
        <dbReference type="PROSITE" id="PS50885"/>
    </source>
</evidence>
<dbReference type="Proteomes" id="UP000321635">
    <property type="component" value="Unassembled WGS sequence"/>
</dbReference>
<evidence type="ECO:0000256" key="1">
    <source>
        <dbReference type="ARBA" id="ARBA00000085"/>
    </source>
</evidence>
<dbReference type="InterPro" id="IPR036890">
    <property type="entry name" value="HATPase_C_sf"/>
</dbReference>
<dbReference type="SUPFAM" id="SSF47384">
    <property type="entry name" value="Homodimeric domain of signal transducing histidine kinase"/>
    <property type="match status" value="1"/>
</dbReference>
<dbReference type="SMART" id="SM00387">
    <property type="entry name" value="HATPase_c"/>
    <property type="match status" value="1"/>
</dbReference>
<evidence type="ECO:0000256" key="6">
    <source>
        <dbReference type="ARBA" id="ARBA00022692"/>
    </source>
</evidence>
<dbReference type="InterPro" id="IPR005467">
    <property type="entry name" value="His_kinase_dom"/>
</dbReference>
<reference evidence="14 15" key="1">
    <citation type="submission" date="2019-07" db="EMBL/GenBank/DDBJ databases">
        <title>Whole genome shotgun sequence of Acetobacter nitrogenifigens NBRC 105050.</title>
        <authorList>
            <person name="Hosoyama A."/>
            <person name="Uohara A."/>
            <person name="Ohji S."/>
            <person name="Ichikawa N."/>
        </authorList>
    </citation>
    <scope>NUCLEOTIDE SEQUENCE [LARGE SCALE GENOMIC DNA]</scope>
    <source>
        <strain evidence="14 15">NBRC 105050</strain>
    </source>
</reference>
<organism evidence="14 15">
    <name type="scientific">Acetobacter nitrogenifigens DSM 23921 = NBRC 105050</name>
    <dbReference type="NCBI Taxonomy" id="1120919"/>
    <lineage>
        <taxon>Bacteria</taxon>
        <taxon>Pseudomonadati</taxon>
        <taxon>Pseudomonadota</taxon>
        <taxon>Alphaproteobacteria</taxon>
        <taxon>Acetobacterales</taxon>
        <taxon>Acetobacteraceae</taxon>
        <taxon>Acetobacter</taxon>
    </lineage>
</organism>
<dbReference type="Gene3D" id="3.30.565.10">
    <property type="entry name" value="Histidine kinase-like ATPase, C-terminal domain"/>
    <property type="match status" value="1"/>
</dbReference>
<evidence type="ECO:0000256" key="3">
    <source>
        <dbReference type="ARBA" id="ARBA00012438"/>
    </source>
</evidence>
<dbReference type="InterPro" id="IPR003594">
    <property type="entry name" value="HATPase_dom"/>
</dbReference>
<comment type="subcellular location">
    <subcellularLocation>
        <location evidence="2">Membrane</location>
    </subcellularLocation>
</comment>
<gene>
    <name evidence="14" type="primary">ragB</name>
    <name evidence="14" type="ORF">ANI02nite_14690</name>
</gene>
<dbReference type="STRING" id="1120919.GCA_000429165_01192"/>
<dbReference type="PROSITE" id="PS50885">
    <property type="entry name" value="HAMP"/>
    <property type="match status" value="1"/>
</dbReference>
<evidence type="ECO:0000256" key="4">
    <source>
        <dbReference type="ARBA" id="ARBA00022553"/>
    </source>
</evidence>
<dbReference type="InterPro" id="IPR003661">
    <property type="entry name" value="HisK_dim/P_dom"/>
</dbReference>
<dbReference type="GO" id="GO:0000155">
    <property type="term" value="F:phosphorelay sensor kinase activity"/>
    <property type="evidence" value="ECO:0007669"/>
    <property type="project" value="InterPro"/>
</dbReference>
<dbReference type="InterPro" id="IPR036097">
    <property type="entry name" value="HisK_dim/P_sf"/>
</dbReference>
<evidence type="ECO:0000256" key="7">
    <source>
        <dbReference type="ARBA" id="ARBA00022777"/>
    </source>
</evidence>
<evidence type="ECO:0000256" key="9">
    <source>
        <dbReference type="ARBA" id="ARBA00023012"/>
    </source>
</evidence>
<dbReference type="EMBL" id="BJYF01000007">
    <property type="protein sequence ID" value="GEN59585.1"/>
    <property type="molecule type" value="Genomic_DNA"/>
</dbReference>
<evidence type="ECO:0000256" key="2">
    <source>
        <dbReference type="ARBA" id="ARBA00004370"/>
    </source>
</evidence>
<dbReference type="SMART" id="SM00388">
    <property type="entry name" value="HisKA"/>
    <property type="match status" value="1"/>
</dbReference>
<dbReference type="InterPro" id="IPR050428">
    <property type="entry name" value="TCS_sensor_his_kinase"/>
</dbReference>
<feature type="domain" description="HAMP" evidence="13">
    <location>
        <begin position="192"/>
        <end position="245"/>
    </location>
</feature>
<dbReference type="Pfam" id="PF02518">
    <property type="entry name" value="HATPase_c"/>
    <property type="match status" value="1"/>
</dbReference>
<dbReference type="PANTHER" id="PTHR45436:SF8">
    <property type="entry name" value="HISTIDINE KINASE"/>
    <property type="match status" value="1"/>
</dbReference>
<dbReference type="PANTHER" id="PTHR45436">
    <property type="entry name" value="SENSOR HISTIDINE KINASE YKOH"/>
    <property type="match status" value="1"/>
</dbReference>
<keyword evidence="6 11" id="KW-0812">Transmembrane</keyword>
<comment type="catalytic activity">
    <reaction evidence="1">
        <text>ATP + protein L-histidine = ADP + protein N-phospho-L-histidine.</text>
        <dbReference type="EC" id="2.7.13.3"/>
    </reaction>
</comment>
<evidence type="ECO:0000256" key="11">
    <source>
        <dbReference type="SAM" id="Phobius"/>
    </source>
</evidence>
<dbReference type="CDD" id="cd00082">
    <property type="entry name" value="HisKA"/>
    <property type="match status" value="1"/>
</dbReference>
<keyword evidence="7 14" id="KW-0418">Kinase</keyword>
<name>A0A511X9G3_9PROT</name>
<dbReference type="PROSITE" id="PS50109">
    <property type="entry name" value="HIS_KIN"/>
    <property type="match status" value="1"/>
</dbReference>
<dbReference type="SUPFAM" id="SSF55874">
    <property type="entry name" value="ATPase domain of HSP90 chaperone/DNA topoisomerase II/histidine kinase"/>
    <property type="match status" value="1"/>
</dbReference>
<dbReference type="CDD" id="cd06225">
    <property type="entry name" value="HAMP"/>
    <property type="match status" value="1"/>
</dbReference>
<dbReference type="InterPro" id="IPR003660">
    <property type="entry name" value="HAMP_dom"/>
</dbReference>
<dbReference type="PRINTS" id="PR00344">
    <property type="entry name" value="BCTRLSENSOR"/>
</dbReference>
<evidence type="ECO:0000313" key="15">
    <source>
        <dbReference type="Proteomes" id="UP000321635"/>
    </source>
</evidence>
<evidence type="ECO:0000259" key="12">
    <source>
        <dbReference type="PROSITE" id="PS50109"/>
    </source>
</evidence>
<dbReference type="OrthoDB" id="9815202at2"/>
<keyword evidence="5" id="KW-0808">Transferase</keyword>
<evidence type="ECO:0000256" key="8">
    <source>
        <dbReference type="ARBA" id="ARBA00022989"/>
    </source>
</evidence>
<keyword evidence="8 11" id="KW-1133">Transmembrane helix</keyword>
<evidence type="ECO:0000256" key="10">
    <source>
        <dbReference type="ARBA" id="ARBA00023136"/>
    </source>
</evidence>
<dbReference type="InterPro" id="IPR004358">
    <property type="entry name" value="Sig_transdc_His_kin-like_C"/>
</dbReference>
<dbReference type="Pfam" id="PF00672">
    <property type="entry name" value="HAMP"/>
    <property type="match status" value="1"/>
</dbReference>
<evidence type="ECO:0000313" key="14">
    <source>
        <dbReference type="EMBL" id="GEN59585.1"/>
    </source>
</evidence>
<accession>A0A511X9G3</accession>
<dbReference type="GO" id="GO:0005886">
    <property type="term" value="C:plasma membrane"/>
    <property type="evidence" value="ECO:0007669"/>
    <property type="project" value="TreeGrafter"/>
</dbReference>
<evidence type="ECO:0000256" key="5">
    <source>
        <dbReference type="ARBA" id="ARBA00022679"/>
    </source>
</evidence>
<feature type="transmembrane region" description="Helical" evidence="11">
    <location>
        <begin position="28"/>
        <end position="49"/>
    </location>
</feature>
<dbReference type="EC" id="2.7.13.3" evidence="3"/>
<sequence length="503" mass="55463">MSGASAPKEAPSRAFSRRELTRAAGFRLALGFALAMLGAMVLQFALVYVQMTSLEHSRSDALLRRETALLLAMPTEHMNYVISERSTDDLRLIINAEGVFTSSRERIVGDLKAWPEGLVEDGIPHDVTVQPEEGAPYVLRFIATRMPDGRILVLGRSRHMLGEQKLMLRRASLIAATPVLLFALMAGLWLSHRALSRVKEMHEAVDRIMQGDIHERLPAGRERDDLQRLAGSVNRMLDRLEQLMHDMREVGNDIAHDLRTPLARVRARLDRALTGANANSVEELHKAIGRAIDDLDQSFGIITALLRMAEIDNGRRRDGFAAVDLDDLAGDIIDLYEPIAESEGVVLLRDDGAPQRKGGVVDSGHVWTAARATEQRQDSVSRPLVVHGDRDLLIEVLANLVDNAIKFTKAGGEVRVSVGLWNDHPALSVTDTGPGVAPEEREAVLTRFYRSDKSRHVRGSGLGLSLVSSILRLHNAHVRIEDAQAGRPERGARFIAVFSAPAR</sequence>
<dbReference type="SMART" id="SM00304">
    <property type="entry name" value="HAMP"/>
    <property type="match status" value="1"/>
</dbReference>
<dbReference type="Pfam" id="PF00512">
    <property type="entry name" value="HisKA"/>
    <property type="match status" value="1"/>
</dbReference>